<sequence length="320" mass="34387">MSSRPTNAQIYLAAGVAATVAAVVANALIARKTERNNPPNGKFIEVDGVRLHYVERGIGQPLVLLHGNGVSIDDLESSGLLDLAANHHRVIAFDRPGFGHSSRPRATIWTAEAQAALFHKALLQVGVPRFLLFGHSWGACVAVRLAADYPQAVAGLVLASGYYYPGFRADALSMGAPAVPGFGDVLRYTVSPLLGWLMWPTMLRHLFGPAAVPAKFEAFPRDMALRPSQLRASAAEAMLMIPAAYGASEKYSNLRMPVAIVAGEGDRIVDIDDQSSRLHDDIPGSTFRRIKGGGHMVHQTATGEVMSAIDDVEREIATRM</sequence>
<evidence type="ECO:0000259" key="1">
    <source>
        <dbReference type="Pfam" id="PF00561"/>
    </source>
</evidence>
<evidence type="ECO:0000313" key="3">
    <source>
        <dbReference type="EMBL" id="MDR6334995.1"/>
    </source>
</evidence>
<keyword evidence="2" id="KW-0378">Hydrolase</keyword>
<dbReference type="EMBL" id="JAVDPY010000006">
    <property type="protein sequence ID" value="MDR6334995.1"/>
    <property type="molecule type" value="Genomic_DNA"/>
</dbReference>
<dbReference type="SUPFAM" id="SSF53474">
    <property type="entry name" value="alpha/beta-Hydrolases"/>
    <property type="match status" value="1"/>
</dbReference>
<evidence type="ECO:0000313" key="2">
    <source>
        <dbReference type="EMBL" id="GLI23781.1"/>
    </source>
</evidence>
<feature type="domain" description="AB hydrolase-1" evidence="1">
    <location>
        <begin position="61"/>
        <end position="298"/>
    </location>
</feature>
<dbReference type="PRINTS" id="PR00111">
    <property type="entry name" value="ABHYDROLASE"/>
</dbReference>
<reference evidence="2" key="1">
    <citation type="submission" date="2022-12" db="EMBL/GenBank/DDBJ databases">
        <title>Reference genome sequencing for broad-spectrum identification of bacterial and archaeal isolates by mass spectrometry.</title>
        <authorList>
            <person name="Sekiguchi Y."/>
            <person name="Tourlousse D.M."/>
        </authorList>
    </citation>
    <scope>NUCLEOTIDE SEQUENCE</scope>
    <source>
        <strain evidence="2">301</strain>
    </source>
</reference>
<dbReference type="Proteomes" id="UP001245370">
    <property type="component" value="Unassembled WGS sequence"/>
</dbReference>
<dbReference type="InterPro" id="IPR000073">
    <property type="entry name" value="AB_hydrolase_1"/>
</dbReference>
<evidence type="ECO:0000313" key="4">
    <source>
        <dbReference type="Proteomes" id="UP001144397"/>
    </source>
</evidence>
<dbReference type="EMBL" id="BSDO01000005">
    <property type="protein sequence ID" value="GLI23781.1"/>
    <property type="molecule type" value="Genomic_DNA"/>
</dbReference>
<keyword evidence="5" id="KW-1185">Reference proteome</keyword>
<dbReference type="GO" id="GO:0016787">
    <property type="term" value="F:hydrolase activity"/>
    <property type="evidence" value="ECO:0007669"/>
    <property type="project" value="UniProtKB-KW"/>
</dbReference>
<protein>
    <submittedName>
        <fullName evidence="2">Alpha/beta hydrolase</fullName>
    </submittedName>
    <submittedName>
        <fullName evidence="3">Pimeloyl-ACP methyl ester carboxylesterase</fullName>
    </submittedName>
</protein>
<dbReference type="AlphaFoldDB" id="A0A9W6CPF9"/>
<reference evidence="3 5" key="2">
    <citation type="submission" date="2023-07" db="EMBL/GenBank/DDBJ databases">
        <title>Genomic Encyclopedia of Type Strains, Phase IV (KMG-IV): sequencing the most valuable type-strain genomes for metagenomic binning, comparative biology and taxonomic classification.</title>
        <authorList>
            <person name="Goeker M."/>
        </authorList>
    </citation>
    <scope>NUCLEOTIDE SEQUENCE [LARGE SCALE GENOMIC DNA]</scope>
    <source>
        <strain evidence="3 5">DSM 338</strain>
    </source>
</reference>
<evidence type="ECO:0000313" key="5">
    <source>
        <dbReference type="Proteomes" id="UP001245370"/>
    </source>
</evidence>
<dbReference type="PANTHER" id="PTHR43689:SF8">
    <property type="entry name" value="ALPHA_BETA-HYDROLASES SUPERFAMILY PROTEIN"/>
    <property type="match status" value="1"/>
</dbReference>
<dbReference type="Gene3D" id="3.40.50.1820">
    <property type="entry name" value="alpha/beta hydrolase"/>
    <property type="match status" value="1"/>
</dbReference>
<accession>A0A9W6CPF9</accession>
<dbReference type="PRINTS" id="PR00412">
    <property type="entry name" value="EPOXHYDRLASE"/>
</dbReference>
<dbReference type="RefSeq" id="WP_281808629.1">
    <property type="nucleotide sequence ID" value="NZ_BSDO01000005.1"/>
</dbReference>
<dbReference type="InterPro" id="IPR000639">
    <property type="entry name" value="Epox_hydrolase-like"/>
</dbReference>
<dbReference type="Pfam" id="PF00561">
    <property type="entry name" value="Abhydrolase_1"/>
    <property type="match status" value="1"/>
</dbReference>
<dbReference type="GeneID" id="95764237"/>
<organism evidence="2 4">
    <name type="scientific">Xanthobacter flavus</name>
    <dbReference type="NCBI Taxonomy" id="281"/>
    <lineage>
        <taxon>Bacteria</taxon>
        <taxon>Pseudomonadati</taxon>
        <taxon>Pseudomonadota</taxon>
        <taxon>Alphaproteobacteria</taxon>
        <taxon>Hyphomicrobiales</taxon>
        <taxon>Xanthobacteraceae</taxon>
        <taxon>Xanthobacter</taxon>
    </lineage>
</organism>
<proteinExistence type="predicted"/>
<name>A0A9W6CPF9_XANFL</name>
<comment type="caution">
    <text evidence="2">The sequence shown here is derived from an EMBL/GenBank/DDBJ whole genome shotgun (WGS) entry which is preliminary data.</text>
</comment>
<dbReference type="InterPro" id="IPR029058">
    <property type="entry name" value="AB_hydrolase_fold"/>
</dbReference>
<dbReference type="PANTHER" id="PTHR43689">
    <property type="entry name" value="HYDROLASE"/>
    <property type="match status" value="1"/>
</dbReference>
<gene>
    <name evidence="3" type="ORF">GGQ86_003485</name>
    <name evidence="2" type="ORF">XFLAVUS301_34550</name>
</gene>
<dbReference type="Proteomes" id="UP001144397">
    <property type="component" value="Unassembled WGS sequence"/>
</dbReference>